<dbReference type="EMBL" id="QNUX01000012">
    <property type="protein sequence ID" value="RBN49501.1"/>
    <property type="molecule type" value="Genomic_DNA"/>
</dbReference>
<dbReference type="CDD" id="cd03811">
    <property type="entry name" value="GT4_GT28_WabH-like"/>
    <property type="match status" value="1"/>
</dbReference>
<accession>A0A366AXX2</accession>
<keyword evidence="3" id="KW-1185">Reference proteome</keyword>
<dbReference type="SUPFAM" id="SSF53756">
    <property type="entry name" value="UDP-Glycosyltransferase/glycogen phosphorylase"/>
    <property type="match status" value="1"/>
</dbReference>
<evidence type="ECO:0000259" key="1">
    <source>
        <dbReference type="Pfam" id="PF00534"/>
    </source>
</evidence>
<dbReference type="Pfam" id="PF00534">
    <property type="entry name" value="Glycos_transf_1"/>
    <property type="match status" value="1"/>
</dbReference>
<dbReference type="Gene3D" id="3.40.50.2000">
    <property type="entry name" value="Glycogen Phosphorylase B"/>
    <property type="match status" value="2"/>
</dbReference>
<protein>
    <recommendedName>
        <fullName evidence="1">Glycosyl transferase family 1 domain-containing protein</fullName>
    </recommendedName>
</protein>
<reference evidence="2 3" key="1">
    <citation type="submission" date="2018-07" db="EMBL/GenBank/DDBJ databases">
        <title>Complete genome sequence of Flavobacterium psychrolimnae LMG 22018.</title>
        <authorList>
            <person name="Kim D.-U."/>
        </authorList>
    </citation>
    <scope>NUCLEOTIDE SEQUENCE [LARGE SCALE GENOMIC DNA]</scope>
    <source>
        <strain evidence="2 3">LMG 22018</strain>
    </source>
</reference>
<dbReference type="AlphaFoldDB" id="A0A366AXX2"/>
<dbReference type="GO" id="GO:0016757">
    <property type="term" value="F:glycosyltransferase activity"/>
    <property type="evidence" value="ECO:0007669"/>
    <property type="project" value="InterPro"/>
</dbReference>
<dbReference type="PANTHER" id="PTHR12526:SF630">
    <property type="entry name" value="GLYCOSYLTRANSFERASE"/>
    <property type="match status" value="1"/>
</dbReference>
<organism evidence="2 3">
    <name type="scientific">Flavobacterium psychrolimnae</name>
    <dbReference type="NCBI Taxonomy" id="249351"/>
    <lineage>
        <taxon>Bacteria</taxon>
        <taxon>Pseudomonadati</taxon>
        <taxon>Bacteroidota</taxon>
        <taxon>Flavobacteriia</taxon>
        <taxon>Flavobacteriales</taxon>
        <taxon>Flavobacteriaceae</taxon>
        <taxon>Flavobacterium</taxon>
    </lineage>
</organism>
<name>A0A366AXX2_9FLAO</name>
<feature type="domain" description="Glycosyl transferase family 1" evidence="1">
    <location>
        <begin position="194"/>
        <end position="348"/>
    </location>
</feature>
<dbReference type="InterPro" id="IPR001296">
    <property type="entry name" value="Glyco_trans_1"/>
</dbReference>
<dbReference type="RefSeq" id="WP_113636648.1">
    <property type="nucleotide sequence ID" value="NZ_QNUX01000012.1"/>
</dbReference>
<proteinExistence type="predicted"/>
<dbReference type="OrthoDB" id="798298at2"/>
<evidence type="ECO:0000313" key="2">
    <source>
        <dbReference type="EMBL" id="RBN49501.1"/>
    </source>
</evidence>
<dbReference type="Proteomes" id="UP000253676">
    <property type="component" value="Unassembled WGS sequence"/>
</dbReference>
<gene>
    <name evidence="2" type="ORF">DR980_12475</name>
</gene>
<comment type="caution">
    <text evidence="2">The sequence shown here is derived from an EMBL/GenBank/DDBJ whole genome shotgun (WGS) entry which is preliminary data.</text>
</comment>
<dbReference type="PANTHER" id="PTHR12526">
    <property type="entry name" value="GLYCOSYLTRANSFERASE"/>
    <property type="match status" value="1"/>
</dbReference>
<evidence type="ECO:0000313" key="3">
    <source>
        <dbReference type="Proteomes" id="UP000253676"/>
    </source>
</evidence>
<sequence length="371" mass="42949">MKKFLFLYGPLNAGGAERVLIDFLHNIDYAKFEIDLCLIINQGILLPEVPEQVTIIPLWEDYNLYYKIAYRLSIWFGNNSMFRHVLRKKITRQYDAEISFLEGIPLKLHSLMETKAKKITWVHCDLFNFPYEAKQFAKEEELCAYNKMDAVVCVSNDALNAFEKRFPTCTSNRMVIYNPIDVAKILNLANEEYDKSNELFTIVTVGRLTHPKKMDRVMRLASRFKKEQIKVCFQVIGDGELKEELFALRKKLDVEDLVEFIGFVRNPFPYIKNADMLLLSSAYEGFGLVVCEAMSLGVPVVSTKTAGPTEIIDNNKYGLLCEHDDEAIYIAVKRMIEEDDLRLHYKEVGLQRAKDFSVERTVNEFEKLLSI</sequence>